<accession>A0A8E6B3Y1</accession>
<dbReference type="InterPro" id="IPR016181">
    <property type="entry name" value="Acyl_CoA_acyltransferase"/>
</dbReference>
<dbReference type="Gene3D" id="3.40.630.30">
    <property type="match status" value="1"/>
</dbReference>
<dbReference type="PROSITE" id="PS51186">
    <property type="entry name" value="GNAT"/>
    <property type="match status" value="1"/>
</dbReference>
<keyword evidence="5" id="KW-1185">Reference proteome</keyword>
<name>A0A8E6B3Y1_9BACT</name>
<sequence>MIPQFEMELSDPRLPEVAQLIAELSAEMAGLYESEDGSGHYQPEDGLPPRGIFLVGRRGNELVACGGYRLMEPGVVEIKRMYVRPSSRGLGYSRRILSELEARARQAGFSRTRLETGDRQPAALALYRGAGYLPVPPYGVYENNPHSFCFEKEI</sequence>
<proteinExistence type="predicted"/>
<dbReference type="PANTHER" id="PTHR43877:SF2">
    <property type="entry name" value="AMINOALKYLPHOSPHONATE N-ACETYLTRANSFERASE-RELATED"/>
    <property type="match status" value="1"/>
</dbReference>
<protein>
    <submittedName>
        <fullName evidence="4">GNAT family N-acetyltransferase</fullName>
    </submittedName>
</protein>
<dbReference type="InterPro" id="IPR050832">
    <property type="entry name" value="Bact_Acetyltransf"/>
</dbReference>
<dbReference type="RefSeq" id="WP_213494871.1">
    <property type="nucleotide sequence ID" value="NZ_CP074694.1"/>
</dbReference>
<reference evidence="4" key="1">
    <citation type="submission" date="2021-05" db="EMBL/GenBank/DDBJ databases">
        <title>Complete genome sequence of the cellulolytic planctomycete Telmatocola sphagniphila SP2T and characterization of the first cellulase from planctomycetes.</title>
        <authorList>
            <person name="Rakitin A.L."/>
            <person name="Beletsky A.V."/>
            <person name="Naumoff D.G."/>
            <person name="Kulichevskaya I.S."/>
            <person name="Mardanov A.V."/>
            <person name="Ravin N.V."/>
            <person name="Dedysh S.N."/>
        </authorList>
    </citation>
    <scope>NUCLEOTIDE SEQUENCE</scope>
    <source>
        <strain evidence="4">SP2T</strain>
    </source>
</reference>
<gene>
    <name evidence="4" type="ORF">KIH39_19345</name>
</gene>
<evidence type="ECO:0000313" key="5">
    <source>
        <dbReference type="Proteomes" id="UP000676194"/>
    </source>
</evidence>
<dbReference type="InterPro" id="IPR000182">
    <property type="entry name" value="GNAT_dom"/>
</dbReference>
<evidence type="ECO:0000313" key="4">
    <source>
        <dbReference type="EMBL" id="QVL30989.1"/>
    </source>
</evidence>
<evidence type="ECO:0000259" key="3">
    <source>
        <dbReference type="PROSITE" id="PS51186"/>
    </source>
</evidence>
<dbReference type="PANTHER" id="PTHR43877">
    <property type="entry name" value="AMINOALKYLPHOSPHONATE N-ACETYLTRANSFERASE-RELATED-RELATED"/>
    <property type="match status" value="1"/>
</dbReference>
<evidence type="ECO:0000256" key="2">
    <source>
        <dbReference type="ARBA" id="ARBA00023315"/>
    </source>
</evidence>
<dbReference type="AlphaFoldDB" id="A0A8E6B3Y1"/>
<feature type="domain" description="N-acetyltransferase" evidence="3">
    <location>
        <begin position="7"/>
        <end position="154"/>
    </location>
</feature>
<dbReference type="Proteomes" id="UP000676194">
    <property type="component" value="Chromosome"/>
</dbReference>
<evidence type="ECO:0000256" key="1">
    <source>
        <dbReference type="ARBA" id="ARBA00022679"/>
    </source>
</evidence>
<keyword evidence="1" id="KW-0808">Transferase</keyword>
<dbReference type="EMBL" id="CP074694">
    <property type="protein sequence ID" value="QVL30989.1"/>
    <property type="molecule type" value="Genomic_DNA"/>
</dbReference>
<organism evidence="4 5">
    <name type="scientific">Telmatocola sphagniphila</name>
    <dbReference type="NCBI Taxonomy" id="1123043"/>
    <lineage>
        <taxon>Bacteria</taxon>
        <taxon>Pseudomonadati</taxon>
        <taxon>Planctomycetota</taxon>
        <taxon>Planctomycetia</taxon>
        <taxon>Gemmatales</taxon>
        <taxon>Gemmataceae</taxon>
    </lineage>
</organism>
<dbReference type="CDD" id="cd04301">
    <property type="entry name" value="NAT_SF"/>
    <property type="match status" value="1"/>
</dbReference>
<dbReference type="KEGG" id="tsph:KIH39_19345"/>
<dbReference type="SUPFAM" id="SSF55729">
    <property type="entry name" value="Acyl-CoA N-acyltransferases (Nat)"/>
    <property type="match status" value="1"/>
</dbReference>
<dbReference type="GO" id="GO:0016747">
    <property type="term" value="F:acyltransferase activity, transferring groups other than amino-acyl groups"/>
    <property type="evidence" value="ECO:0007669"/>
    <property type="project" value="InterPro"/>
</dbReference>
<dbReference type="Pfam" id="PF00583">
    <property type="entry name" value="Acetyltransf_1"/>
    <property type="match status" value="1"/>
</dbReference>
<keyword evidence="2" id="KW-0012">Acyltransferase</keyword>